<proteinExistence type="predicted"/>
<evidence type="ECO:0000313" key="4">
    <source>
        <dbReference type="Proteomes" id="UP000541109"/>
    </source>
</evidence>
<organism evidence="3 4">
    <name type="scientific">Stappia albiluteola</name>
    <dbReference type="NCBI Taxonomy" id="2758565"/>
    <lineage>
        <taxon>Bacteria</taxon>
        <taxon>Pseudomonadati</taxon>
        <taxon>Pseudomonadota</taxon>
        <taxon>Alphaproteobacteria</taxon>
        <taxon>Hyphomicrobiales</taxon>
        <taxon>Stappiaceae</taxon>
        <taxon>Stappia</taxon>
    </lineage>
</organism>
<comment type="caution">
    <text evidence="3">The sequence shown here is derived from an EMBL/GenBank/DDBJ whole genome shotgun (WGS) entry which is preliminary data.</text>
</comment>
<feature type="domain" description="DUF1468" evidence="2">
    <location>
        <begin position="5"/>
        <end position="136"/>
    </location>
</feature>
<protein>
    <submittedName>
        <fullName evidence="3">Tripartite tricarboxylate transporter TctB family protein</fullName>
    </submittedName>
</protein>
<evidence type="ECO:0000256" key="1">
    <source>
        <dbReference type="SAM" id="Phobius"/>
    </source>
</evidence>
<evidence type="ECO:0000313" key="3">
    <source>
        <dbReference type="EMBL" id="MBA5776911.1"/>
    </source>
</evidence>
<dbReference type="AlphaFoldDB" id="A0A839ABV6"/>
<dbReference type="Proteomes" id="UP000541109">
    <property type="component" value="Unassembled WGS sequence"/>
</dbReference>
<keyword evidence="1" id="KW-1133">Transmembrane helix</keyword>
<evidence type="ECO:0000259" key="2">
    <source>
        <dbReference type="Pfam" id="PF07331"/>
    </source>
</evidence>
<keyword evidence="4" id="KW-1185">Reference proteome</keyword>
<dbReference type="EMBL" id="JACFXV010000043">
    <property type="protein sequence ID" value="MBA5776911.1"/>
    <property type="molecule type" value="Genomic_DNA"/>
</dbReference>
<feature type="transmembrane region" description="Helical" evidence="1">
    <location>
        <begin position="113"/>
        <end position="137"/>
    </location>
</feature>
<accession>A0A839ABV6</accession>
<reference evidence="3 4" key="1">
    <citation type="submission" date="2020-07" db="EMBL/GenBank/DDBJ databases">
        <title>Stappia sp., F7233, whole genome shotgun sequencing project.</title>
        <authorList>
            <person name="Jiang S."/>
            <person name="Liu Z.W."/>
            <person name="Du Z.J."/>
        </authorList>
    </citation>
    <scope>NUCLEOTIDE SEQUENCE [LARGE SCALE GENOMIC DNA]</scope>
    <source>
        <strain evidence="3 4">F7233</strain>
    </source>
</reference>
<keyword evidence="1" id="KW-0472">Membrane</keyword>
<keyword evidence="1" id="KW-0812">Transmembrane</keyword>
<dbReference type="Pfam" id="PF07331">
    <property type="entry name" value="TctB"/>
    <property type="match status" value="1"/>
</dbReference>
<feature type="transmembrane region" description="Helical" evidence="1">
    <location>
        <begin position="68"/>
        <end position="101"/>
    </location>
</feature>
<name>A0A839ABV6_9HYPH</name>
<dbReference type="RefSeq" id="WP_182163698.1">
    <property type="nucleotide sequence ID" value="NZ_JACFXV010000043.1"/>
</dbReference>
<feature type="transmembrane region" description="Helical" evidence="1">
    <location>
        <begin position="37"/>
        <end position="56"/>
    </location>
</feature>
<sequence>MSDRIFGIACLLLAGFYLVSASTIELGFIETPVGPRAFPYIIGAVLAISALYPIFVPDAPPEWPDMRGLVEIAFAAAVMFAYAWLLPTGGFVLCTAVAAAVLSWRLGTTPLAAATAGVAISVGIYVVFHLVLGLSLARGPWGF</sequence>
<gene>
    <name evidence="3" type="ORF">H2509_07180</name>
</gene>
<dbReference type="InterPro" id="IPR009936">
    <property type="entry name" value="DUF1468"/>
</dbReference>